<feature type="transmembrane region" description="Helical" evidence="3">
    <location>
        <begin position="67"/>
        <end position="90"/>
    </location>
</feature>
<evidence type="ECO:0000313" key="5">
    <source>
        <dbReference type="Proteomes" id="UP001178461"/>
    </source>
</evidence>
<proteinExistence type="predicted"/>
<dbReference type="PANTHER" id="PTHR15028">
    <property type="entry name" value="CD72-RELATED"/>
    <property type="match status" value="1"/>
</dbReference>
<keyword evidence="3" id="KW-0812">Transmembrane</keyword>
<keyword evidence="2" id="KW-0964">Secreted</keyword>
<keyword evidence="3" id="KW-1133">Transmembrane helix</keyword>
<accession>A0AA35NW15</accession>
<comment type="subcellular location">
    <subcellularLocation>
        <location evidence="1">Secreted</location>
    </subcellularLocation>
</comment>
<keyword evidence="5" id="KW-1185">Reference proteome</keyword>
<evidence type="ECO:0000256" key="3">
    <source>
        <dbReference type="SAM" id="Phobius"/>
    </source>
</evidence>
<evidence type="ECO:0000256" key="2">
    <source>
        <dbReference type="ARBA" id="ARBA00022525"/>
    </source>
</evidence>
<dbReference type="InterPro" id="IPR016187">
    <property type="entry name" value="CTDL_fold"/>
</dbReference>
<gene>
    <name evidence="4" type="ORF">PODLI_1B005455</name>
</gene>
<dbReference type="Gene3D" id="3.10.100.10">
    <property type="entry name" value="Mannose-Binding Protein A, subunit A"/>
    <property type="match status" value="1"/>
</dbReference>
<name>A0AA35NW15_9SAUR</name>
<dbReference type="GO" id="GO:0005576">
    <property type="term" value="C:extracellular region"/>
    <property type="evidence" value="ECO:0007669"/>
    <property type="project" value="UniProtKB-SubCell"/>
</dbReference>
<reference evidence="4" key="1">
    <citation type="submission" date="2022-12" db="EMBL/GenBank/DDBJ databases">
        <authorList>
            <person name="Alioto T."/>
            <person name="Alioto T."/>
            <person name="Gomez Garrido J."/>
        </authorList>
    </citation>
    <scope>NUCLEOTIDE SEQUENCE</scope>
</reference>
<evidence type="ECO:0000256" key="1">
    <source>
        <dbReference type="ARBA" id="ARBA00004613"/>
    </source>
</evidence>
<evidence type="ECO:0008006" key="6">
    <source>
        <dbReference type="Google" id="ProtNLM"/>
    </source>
</evidence>
<evidence type="ECO:0000313" key="4">
    <source>
        <dbReference type="EMBL" id="CAI5766301.1"/>
    </source>
</evidence>
<dbReference type="GO" id="GO:0004888">
    <property type="term" value="F:transmembrane signaling receptor activity"/>
    <property type="evidence" value="ECO:0007669"/>
    <property type="project" value="InterPro"/>
</dbReference>
<dbReference type="SUPFAM" id="SSF56436">
    <property type="entry name" value="C-type lectin-like"/>
    <property type="match status" value="1"/>
</dbReference>
<dbReference type="InterPro" id="IPR039689">
    <property type="entry name" value="CD72"/>
</dbReference>
<dbReference type="InterPro" id="IPR016186">
    <property type="entry name" value="C-type_lectin-like/link_sf"/>
</dbReference>
<protein>
    <recommendedName>
        <fullName evidence="6">C-type lectin domain-containing protein</fullName>
    </recommendedName>
</protein>
<dbReference type="AlphaFoldDB" id="A0AA35NW15"/>
<dbReference type="EMBL" id="OX395127">
    <property type="protein sequence ID" value="CAI5766301.1"/>
    <property type="molecule type" value="Genomic_DNA"/>
</dbReference>
<sequence length="201" mass="23176">MARWRPDSIESLTPSERDYENVVPPHLLRWQQPTPQQTQKADTGMPTPTRFTDHTDCCCRRASIVTLYILVFITLLIASAAFVLAFLKFIPQCPGDFQKYQTKCLYISTHKHTWAEARRDCSRRSAPLATAEAIKEFNLNLGNNSQYWVDNPEGEQNKVTGRTRKTENENCTFVFWKNNTIAPSQTSCTHPLHYICEKYQA</sequence>
<dbReference type="PANTHER" id="PTHR15028:SF6">
    <property type="entry name" value="B-CELL DIFFERENTIATION ANTIGEN CD72"/>
    <property type="match status" value="1"/>
</dbReference>
<dbReference type="GO" id="GO:0005886">
    <property type="term" value="C:plasma membrane"/>
    <property type="evidence" value="ECO:0007669"/>
    <property type="project" value="InterPro"/>
</dbReference>
<organism evidence="4 5">
    <name type="scientific">Podarcis lilfordi</name>
    <name type="common">Lilford's wall lizard</name>
    <dbReference type="NCBI Taxonomy" id="74358"/>
    <lineage>
        <taxon>Eukaryota</taxon>
        <taxon>Metazoa</taxon>
        <taxon>Chordata</taxon>
        <taxon>Craniata</taxon>
        <taxon>Vertebrata</taxon>
        <taxon>Euteleostomi</taxon>
        <taxon>Lepidosauria</taxon>
        <taxon>Squamata</taxon>
        <taxon>Bifurcata</taxon>
        <taxon>Unidentata</taxon>
        <taxon>Episquamata</taxon>
        <taxon>Laterata</taxon>
        <taxon>Lacertibaenia</taxon>
        <taxon>Lacertidae</taxon>
        <taxon>Podarcis</taxon>
    </lineage>
</organism>
<dbReference type="Proteomes" id="UP001178461">
    <property type="component" value="Chromosome 2"/>
</dbReference>
<keyword evidence="3" id="KW-0472">Membrane</keyword>